<dbReference type="RefSeq" id="WP_013630132.1">
    <property type="nucleotide sequence ID" value="NC_015174.1"/>
</dbReference>
<dbReference type="SUPFAM" id="SSF55869">
    <property type="entry name" value="DNA topoisomerase I domain"/>
    <property type="match status" value="1"/>
</dbReference>
<dbReference type="Gene3D" id="3.30.66.10">
    <property type="entry name" value="DNA topoisomerase I domain"/>
    <property type="match status" value="1"/>
</dbReference>
<comment type="catalytic activity">
    <reaction evidence="1">
        <text>ATP-independent breakage of single-stranded DNA, followed by passage and rejoining.</text>
        <dbReference type="EC" id="5.6.2.1"/>
    </reaction>
</comment>
<dbReference type="eggNOG" id="COG3569">
    <property type="taxonomic scope" value="Bacteria"/>
</dbReference>
<keyword evidence="5" id="KW-0238">DNA-binding</keyword>
<dbReference type="STRING" id="756272.Plabr_3828"/>
<evidence type="ECO:0000259" key="8">
    <source>
        <dbReference type="Pfam" id="PF21338"/>
    </source>
</evidence>
<dbReference type="InterPro" id="IPR001631">
    <property type="entry name" value="TopoI"/>
</dbReference>
<dbReference type="InterPro" id="IPR013500">
    <property type="entry name" value="TopoI_cat_euk"/>
</dbReference>
<sequence length="360" mass="40757">MSIARRSTPAPSAAQQKYARRARKIGLRYVHDDEPGITRRRCGRGFTYVLPTGRVLKSERIRSRIEQLAIPPAWGEVWICRRANGHLQATGLDAARRKQYRYHPEWEAVSAATKYDRLHFIADVLPRIRRRVRKDLRGKSLSRERVLAAVVRLLDKAHVRVGNTRYLEQHGSRGATTLTDEHVDVDGFSISLHFPGKSGQEQGIAFRDPKTAQVVRQCESIDGQFLFCYRNDSREYTPVDSTAVNAYLQEISGASMTAKDFRTWWGTVAALSNLCGAELAESKAARKRTINAAVAFAAEELGNTSAVCRSHYIHPGILSAYETGELPQLLRQTQRQQRRMAELTQDERMLALLLPRLEFS</sequence>
<organism evidence="9 10">
    <name type="scientific">Rubinisphaera brasiliensis (strain ATCC 49424 / DSM 5305 / JCM 21570 / IAM 15109 / NBRC 103401 / IFAM 1448)</name>
    <name type="common">Planctomyces brasiliensis</name>
    <dbReference type="NCBI Taxonomy" id="756272"/>
    <lineage>
        <taxon>Bacteria</taxon>
        <taxon>Pseudomonadati</taxon>
        <taxon>Planctomycetota</taxon>
        <taxon>Planctomycetia</taxon>
        <taxon>Planctomycetales</taxon>
        <taxon>Planctomycetaceae</taxon>
        <taxon>Rubinisphaera</taxon>
    </lineage>
</organism>
<dbReference type="Gene3D" id="1.10.132.120">
    <property type="match status" value="1"/>
</dbReference>
<accession>F0SST5</accession>
<feature type="domain" description="DNA topoisomerase IB N-terminal" evidence="8">
    <location>
        <begin position="45"/>
        <end position="93"/>
    </location>
</feature>
<protein>
    <recommendedName>
        <fullName evidence="3">DNA topoisomerase</fullName>
        <ecNumber evidence="3">5.6.2.1</ecNumber>
    </recommendedName>
</protein>
<keyword evidence="4" id="KW-0799">Topoisomerase</keyword>
<dbReference type="InterPro" id="IPR011010">
    <property type="entry name" value="DNA_brk_join_enz"/>
</dbReference>
<evidence type="ECO:0000256" key="3">
    <source>
        <dbReference type="ARBA" id="ARBA00012891"/>
    </source>
</evidence>
<feature type="domain" description="DNA topoisomerase I catalytic core eukaryotic-type" evidence="7">
    <location>
        <begin position="109"/>
        <end position="321"/>
    </location>
</feature>
<proteinExistence type="inferred from homology"/>
<evidence type="ECO:0000313" key="10">
    <source>
        <dbReference type="Proteomes" id="UP000006860"/>
    </source>
</evidence>
<keyword evidence="10" id="KW-1185">Reference proteome</keyword>
<evidence type="ECO:0000256" key="6">
    <source>
        <dbReference type="ARBA" id="ARBA00023235"/>
    </source>
</evidence>
<dbReference type="InterPro" id="IPR049331">
    <property type="entry name" value="Top1B_N_bact"/>
</dbReference>
<dbReference type="AlphaFoldDB" id="F0SST5"/>
<dbReference type="KEGG" id="pbs:Plabr_3828"/>
<dbReference type="GO" id="GO:0006265">
    <property type="term" value="P:DNA topological change"/>
    <property type="evidence" value="ECO:0007669"/>
    <property type="project" value="InterPro"/>
</dbReference>
<dbReference type="HOGENOM" id="CLU_046978_1_1_0"/>
<evidence type="ECO:0000256" key="1">
    <source>
        <dbReference type="ARBA" id="ARBA00000213"/>
    </source>
</evidence>
<dbReference type="Gene3D" id="3.90.15.10">
    <property type="entry name" value="Topoisomerase I, Chain A, domain 3"/>
    <property type="match status" value="1"/>
</dbReference>
<keyword evidence="6" id="KW-0413">Isomerase</keyword>
<evidence type="ECO:0000256" key="2">
    <source>
        <dbReference type="ARBA" id="ARBA00006645"/>
    </source>
</evidence>
<evidence type="ECO:0000256" key="4">
    <source>
        <dbReference type="ARBA" id="ARBA00023029"/>
    </source>
</evidence>
<comment type="similarity">
    <text evidence="2">Belongs to the type IB topoisomerase family.</text>
</comment>
<dbReference type="InterPro" id="IPR035447">
    <property type="entry name" value="DNA_topo_I_N_sf"/>
</dbReference>
<dbReference type="GO" id="GO:0003677">
    <property type="term" value="F:DNA binding"/>
    <property type="evidence" value="ECO:0007669"/>
    <property type="project" value="UniProtKB-KW"/>
</dbReference>
<dbReference type="PROSITE" id="PS52038">
    <property type="entry name" value="TOPO_IB_2"/>
    <property type="match status" value="1"/>
</dbReference>
<dbReference type="EC" id="5.6.2.1" evidence="3"/>
<reference evidence="10" key="1">
    <citation type="submission" date="2011-02" db="EMBL/GenBank/DDBJ databases">
        <title>The complete genome of Planctomyces brasiliensis DSM 5305.</title>
        <authorList>
            <person name="Lucas S."/>
            <person name="Copeland A."/>
            <person name="Lapidus A."/>
            <person name="Bruce D."/>
            <person name="Goodwin L."/>
            <person name="Pitluck S."/>
            <person name="Kyrpides N."/>
            <person name="Mavromatis K."/>
            <person name="Pagani I."/>
            <person name="Ivanova N."/>
            <person name="Ovchinnikova G."/>
            <person name="Lu M."/>
            <person name="Detter J.C."/>
            <person name="Han C."/>
            <person name="Land M."/>
            <person name="Hauser L."/>
            <person name="Markowitz V."/>
            <person name="Cheng J.-F."/>
            <person name="Hugenholtz P."/>
            <person name="Woyke T."/>
            <person name="Wu D."/>
            <person name="Tindall B."/>
            <person name="Pomrenke H.G."/>
            <person name="Brambilla E."/>
            <person name="Klenk H.-P."/>
            <person name="Eisen J.A."/>
        </authorList>
    </citation>
    <scope>NUCLEOTIDE SEQUENCE [LARGE SCALE GENOMIC DNA]</scope>
    <source>
        <strain evidence="10">ATCC 49424 / DSM 5305 / JCM 21570 / NBRC 103401 / IFAM 1448</strain>
    </source>
</reference>
<evidence type="ECO:0000256" key="5">
    <source>
        <dbReference type="ARBA" id="ARBA00023125"/>
    </source>
</evidence>
<evidence type="ECO:0000313" key="9">
    <source>
        <dbReference type="EMBL" id="ADY61413.1"/>
    </source>
</evidence>
<dbReference type="EMBL" id="CP002546">
    <property type="protein sequence ID" value="ADY61413.1"/>
    <property type="molecule type" value="Genomic_DNA"/>
</dbReference>
<dbReference type="PRINTS" id="PR00416">
    <property type="entry name" value="EUTPISMRASEI"/>
</dbReference>
<dbReference type="GO" id="GO:0003917">
    <property type="term" value="F:DNA topoisomerase type I (single strand cut, ATP-independent) activity"/>
    <property type="evidence" value="ECO:0007669"/>
    <property type="project" value="UniProtKB-EC"/>
</dbReference>
<dbReference type="SUPFAM" id="SSF56349">
    <property type="entry name" value="DNA breaking-rejoining enzymes"/>
    <property type="match status" value="1"/>
</dbReference>
<dbReference type="Proteomes" id="UP000006860">
    <property type="component" value="Chromosome"/>
</dbReference>
<gene>
    <name evidence="9" type="ordered locus">Plabr_3828</name>
</gene>
<dbReference type="Pfam" id="PF21338">
    <property type="entry name" value="Top1B_N_bact"/>
    <property type="match status" value="1"/>
</dbReference>
<dbReference type="Pfam" id="PF01028">
    <property type="entry name" value="Topoisom_I"/>
    <property type="match status" value="1"/>
</dbReference>
<evidence type="ECO:0000259" key="7">
    <source>
        <dbReference type="Pfam" id="PF01028"/>
    </source>
</evidence>
<name>F0SST5_RUBBR</name>
<dbReference type="InterPro" id="IPR014711">
    <property type="entry name" value="TopoI_cat_a-hlx-sub_euk"/>
</dbReference>